<organism evidence="1 2">
    <name type="scientific">Aristaeella hokkaidonensis</name>
    <dbReference type="NCBI Taxonomy" id="3046382"/>
    <lineage>
        <taxon>Bacteria</taxon>
        <taxon>Bacillati</taxon>
        <taxon>Bacillota</taxon>
        <taxon>Clostridia</taxon>
        <taxon>Eubacteriales</taxon>
        <taxon>Aristaeellaceae</taxon>
        <taxon>Aristaeella</taxon>
    </lineage>
</organism>
<proteinExistence type="predicted"/>
<keyword evidence="2" id="KW-1185">Reference proteome</keyword>
<reference evidence="1" key="1">
    <citation type="submission" date="2021-01" db="EMBL/GenBank/DDBJ databases">
        <title>Complete genome sequence of Clostridiales bacterium R-7.</title>
        <authorList>
            <person name="Mahoney-Kurpe S.C."/>
            <person name="Palevich N."/>
            <person name="Koike S."/>
            <person name="Moon C.D."/>
            <person name="Attwood G.T."/>
        </authorList>
    </citation>
    <scope>NUCLEOTIDE SEQUENCE</scope>
    <source>
        <strain evidence="1">R-7</strain>
    </source>
</reference>
<dbReference type="EMBL" id="CP068393">
    <property type="protein sequence ID" value="QUC68245.1"/>
    <property type="molecule type" value="Genomic_DNA"/>
</dbReference>
<name>A0AC61MYL8_9FIRM</name>
<evidence type="ECO:0000313" key="2">
    <source>
        <dbReference type="Proteomes" id="UP000682782"/>
    </source>
</evidence>
<dbReference type="Proteomes" id="UP000682782">
    <property type="component" value="Chromosome"/>
</dbReference>
<sequence length="594" mass="66344">MQYRTHTCNELRLTDAGKQVRLSGWMENIREVSGNLAFIVLRDFYGYTQLVVEDEKILQVFRNLNKESVVSVTGTVRERASKNPKMDTGDIEVVPDSVDVLGKCRYNALPFQISRSTEADENIRLKYRYLDLRNPDVKKNIIMRCNVVSALRQAMTAHGFLEITTPILTASSPEGARDYLVPARKHPGMFYALPQAPQQFKQLLMTSGFDKYFQIAPCFRDEDARGDRSPGEFYQLDMEMAFATQEDVFAVIEDVLPPVFAKYGTYNTASAAPFRRIPYLEAMETYGSDKPDLRIDLTVTDVTALLGKCGFGPFEGNIIKAIPVTNFNATRKQIDKLIADVEVVSGNKSYWFRLDENGEIVGGIAKFLQENKEEIISALNLKPNTFVALSAGSKGAAQKTAGVLIKKLGEMCPDHMDKEKYEFCWIVDFPMYEIGEESGELEFCHNPFSMPNGGLEILEKASRGEVDPLSITAYQYDLVVNGVELSSGAVRNHDPEIMIKAFELVGLGEEDVKSKFPAMYNAFCYGAPPHAGIAPGVDRMVMLLAAAETIREVIPFPMTKNAQDIMMGAPGTVEQKQLDELHIAIVKDEDEQLS</sequence>
<evidence type="ECO:0000313" key="1">
    <source>
        <dbReference type="EMBL" id="QUC68245.1"/>
    </source>
</evidence>
<dbReference type="EC" id="6.1.1.12" evidence="1"/>
<protein>
    <submittedName>
        <fullName evidence="1">Aspartate--tRNA ligase</fullName>
        <ecNumber evidence="1">6.1.1.12</ecNumber>
    </submittedName>
</protein>
<accession>A0AC61MYL8</accession>
<keyword evidence="1" id="KW-0436">Ligase</keyword>
<gene>
    <name evidence="1" type="primary">aspS</name>
    <name evidence="1" type="ORF">JYE49_06000</name>
</gene>